<dbReference type="GO" id="GO:0003824">
    <property type="term" value="F:catalytic activity"/>
    <property type="evidence" value="ECO:0007669"/>
    <property type="project" value="InterPro"/>
</dbReference>
<protein>
    <recommendedName>
        <fullName evidence="2">Endonuclease/exonuclease/phosphatase domain-containing protein</fullName>
    </recommendedName>
</protein>
<dbReference type="InterPro" id="IPR005135">
    <property type="entry name" value="Endo/exonuclease/phosphatase"/>
</dbReference>
<sequence>MASPGPTTIIVVIVDAPPAHRGARLRTVLCWLAVVPTALWAAVRLLGLDRGPLVQALAFTPYVAGVSVLVLALALALRRWWPAALAALAAVALLGTVAPRALANSQPAAAGPTVRLLTANLLAGAADARTLVELVRRHEVDVLTVQEFTPEAQAALDQLGLDTLLPHRQLNPVVGTAGSGLYSRWPISDVGVRHNLEGWGFTQAYATVSVPGGPPVRVESAHPSAPYALDQVDAWRADLTAQPPATPDGGLRILAGDFNATLDHSPLRALLRTGYVDAADATGRGLTGTWGPYDGDLIPPVTIDHVLVDHRIAVRSVKVLNLPNTDHRPVQATLAATGAHLLIRCKNGRKLPILRRYHDGSFTSLIGGLPIRV</sequence>
<keyword evidence="1" id="KW-0812">Transmembrane</keyword>
<keyword evidence="1" id="KW-1133">Transmembrane helix</keyword>
<evidence type="ECO:0000313" key="4">
    <source>
        <dbReference type="Proteomes" id="UP000278981"/>
    </source>
</evidence>
<evidence type="ECO:0000256" key="1">
    <source>
        <dbReference type="SAM" id="Phobius"/>
    </source>
</evidence>
<dbReference type="Proteomes" id="UP000278981">
    <property type="component" value="Unassembled WGS sequence"/>
</dbReference>
<dbReference type="EMBL" id="QDGB01000088">
    <property type="protein sequence ID" value="RQX20667.1"/>
    <property type="molecule type" value="Genomic_DNA"/>
</dbReference>
<dbReference type="Pfam" id="PF03372">
    <property type="entry name" value="Exo_endo_phos"/>
    <property type="match status" value="1"/>
</dbReference>
<dbReference type="InterPro" id="IPR036691">
    <property type="entry name" value="Endo/exonu/phosph_ase_sf"/>
</dbReference>
<organism evidence="3 4">
    <name type="scientific">Micromonospora ureilytica</name>
    <dbReference type="NCBI Taxonomy" id="709868"/>
    <lineage>
        <taxon>Bacteria</taxon>
        <taxon>Bacillati</taxon>
        <taxon>Actinomycetota</taxon>
        <taxon>Actinomycetes</taxon>
        <taxon>Micromonosporales</taxon>
        <taxon>Micromonosporaceae</taxon>
        <taxon>Micromonospora</taxon>
    </lineage>
</organism>
<gene>
    <name evidence="3" type="ORF">DDE19_00920</name>
</gene>
<evidence type="ECO:0000259" key="2">
    <source>
        <dbReference type="Pfam" id="PF03372"/>
    </source>
</evidence>
<feature type="transmembrane region" description="Helical" evidence="1">
    <location>
        <begin position="28"/>
        <end position="47"/>
    </location>
</feature>
<dbReference type="Gene3D" id="3.60.10.10">
    <property type="entry name" value="Endonuclease/exonuclease/phosphatase"/>
    <property type="match status" value="1"/>
</dbReference>
<feature type="non-terminal residue" evidence="3">
    <location>
        <position position="373"/>
    </location>
</feature>
<feature type="transmembrane region" description="Helical" evidence="1">
    <location>
        <begin position="83"/>
        <end position="102"/>
    </location>
</feature>
<evidence type="ECO:0000313" key="3">
    <source>
        <dbReference type="EMBL" id="RQX20667.1"/>
    </source>
</evidence>
<feature type="domain" description="Endonuclease/exonuclease/phosphatase" evidence="2">
    <location>
        <begin position="117"/>
        <end position="327"/>
    </location>
</feature>
<accession>A0A3N9YM30</accession>
<feature type="transmembrane region" description="Helical" evidence="1">
    <location>
        <begin position="53"/>
        <end position="76"/>
    </location>
</feature>
<proteinExistence type="predicted"/>
<reference evidence="3 4" key="1">
    <citation type="submission" date="2018-04" db="EMBL/GenBank/DDBJ databases">
        <title>Micromonosporas from Atacama Desert.</title>
        <authorList>
            <person name="Carro L."/>
            <person name="Klenk H.-P."/>
            <person name="Goodfellow M."/>
        </authorList>
    </citation>
    <scope>NUCLEOTIDE SEQUENCE [LARGE SCALE GENOMIC DNA]</scope>
    <source>
        <strain evidence="3 4">LB19</strain>
    </source>
</reference>
<dbReference type="AlphaFoldDB" id="A0A3N9YM30"/>
<comment type="caution">
    <text evidence="3">The sequence shown here is derived from an EMBL/GenBank/DDBJ whole genome shotgun (WGS) entry which is preliminary data.</text>
</comment>
<keyword evidence="1" id="KW-0472">Membrane</keyword>
<name>A0A3N9YM30_9ACTN</name>
<dbReference type="SUPFAM" id="SSF56219">
    <property type="entry name" value="DNase I-like"/>
    <property type="match status" value="1"/>
</dbReference>
<dbReference type="OrthoDB" id="2340043at2"/>